<evidence type="ECO:0000259" key="1">
    <source>
        <dbReference type="PROSITE" id="PS51065"/>
    </source>
</evidence>
<gene>
    <name evidence="2" type="ORF">QCL97_011855</name>
</gene>
<feature type="domain" description="NHR" evidence="1">
    <location>
        <begin position="22"/>
        <end position="87"/>
    </location>
</feature>
<organism evidence="2 3">
    <name type="scientific">Chromobacterium amazonense</name>
    <dbReference type="NCBI Taxonomy" id="1382803"/>
    <lineage>
        <taxon>Bacteria</taxon>
        <taxon>Pseudomonadati</taxon>
        <taxon>Pseudomonadota</taxon>
        <taxon>Betaproteobacteria</taxon>
        <taxon>Neisseriales</taxon>
        <taxon>Chromobacteriaceae</taxon>
        <taxon>Chromobacterium</taxon>
    </lineage>
</organism>
<reference evidence="2 3" key="1">
    <citation type="submission" date="2023-12" db="EMBL/GenBank/DDBJ databases">
        <title>Evaluation and characterization of a potential secondary metabolite violacein from indigenous Chromobacterium amazonense SAM215.</title>
        <authorList>
            <person name="Tarafdar M.R."/>
            <person name="Abedin S.M."/>
            <person name="Atiqua A."/>
            <person name="Saha A."/>
            <person name="Khan S.N."/>
        </authorList>
    </citation>
    <scope>NUCLEOTIDE SEQUENCE [LARGE SCALE GENOMIC DNA]</scope>
    <source>
        <strain evidence="2 3">SAM215</strain>
    </source>
</reference>
<protein>
    <recommendedName>
        <fullName evidence="1">NHR domain-containing protein</fullName>
    </recommendedName>
</protein>
<dbReference type="InterPro" id="IPR006573">
    <property type="entry name" value="NHR_dom"/>
</dbReference>
<comment type="caution">
    <text evidence="2">The sequence shown here is derived from an EMBL/GenBank/DDBJ whole genome shotgun (WGS) entry which is preliminary data.</text>
</comment>
<keyword evidence="3" id="KW-1185">Reference proteome</keyword>
<evidence type="ECO:0000313" key="3">
    <source>
        <dbReference type="Proteomes" id="UP001224516"/>
    </source>
</evidence>
<accession>A0ABU8V2R7</accession>
<dbReference type="EMBL" id="JAVFJF020000022">
    <property type="protein sequence ID" value="MEJ8675422.1"/>
    <property type="molecule type" value="Genomic_DNA"/>
</dbReference>
<name>A0ABU8V2R7_9NEIS</name>
<evidence type="ECO:0000313" key="2">
    <source>
        <dbReference type="EMBL" id="MEJ8675422.1"/>
    </source>
</evidence>
<sequence length="87" mass="10091">MRAVTQIITIEQYKLEQLRDKAMRFHPAAHANKSIHFKDLHRTSSEKNAIPQLQSALCQQAMSDPRKAKPRNKLRRAITQISNLWQG</sequence>
<dbReference type="PROSITE" id="PS51065">
    <property type="entry name" value="NHR"/>
    <property type="match status" value="1"/>
</dbReference>
<dbReference type="RefSeq" id="WP_307911038.1">
    <property type="nucleotide sequence ID" value="NZ_JAVFJF020000022.1"/>
</dbReference>
<proteinExistence type="predicted"/>
<dbReference type="Proteomes" id="UP001224516">
    <property type="component" value="Unassembled WGS sequence"/>
</dbReference>